<accession>A0A1F7YAJ5</accession>
<dbReference type="Proteomes" id="UP000178851">
    <property type="component" value="Unassembled WGS sequence"/>
</dbReference>
<dbReference type="Gene3D" id="3.30.450.150">
    <property type="entry name" value="Haem-degrading domain"/>
    <property type="match status" value="1"/>
</dbReference>
<evidence type="ECO:0000313" key="2">
    <source>
        <dbReference type="Proteomes" id="UP000178851"/>
    </source>
</evidence>
<sequence length="133" mass="13551">MLTLEKAKKALEASEKKAKELGIAVSTCIVDEHGDLLAFSRMDGAIKVSPVFAEAKAFTAGTIGMPTDGMAPYATEGKPYFGMDSLLGGKLTTIAGGLPIKDGDKLLGGVGVGGSTDTNQDVECAKAAVEALS</sequence>
<evidence type="ECO:0000313" key="1">
    <source>
        <dbReference type="EMBL" id="OGM24170.1"/>
    </source>
</evidence>
<dbReference type="AlphaFoldDB" id="A0A1F7YAJ5"/>
<reference evidence="1 2" key="1">
    <citation type="journal article" date="2016" name="Nat. Commun.">
        <title>Thousands of microbial genomes shed light on interconnected biogeochemical processes in an aquifer system.</title>
        <authorList>
            <person name="Anantharaman K."/>
            <person name="Brown C.T."/>
            <person name="Hug L.A."/>
            <person name="Sharon I."/>
            <person name="Castelle C.J."/>
            <person name="Probst A.J."/>
            <person name="Thomas B.C."/>
            <person name="Singh A."/>
            <person name="Wilkins M.J."/>
            <person name="Karaoz U."/>
            <person name="Brodie E.L."/>
            <person name="Williams K.H."/>
            <person name="Hubbard S.S."/>
            <person name="Banfield J.F."/>
        </authorList>
    </citation>
    <scope>NUCLEOTIDE SEQUENCE [LARGE SCALE GENOMIC DNA]</scope>
</reference>
<dbReference type="Pfam" id="PF03928">
    <property type="entry name" value="HbpS-like"/>
    <property type="match status" value="1"/>
</dbReference>
<dbReference type="PANTHER" id="PTHR34309:SF1">
    <property type="entry name" value="PROTEIN GLCG"/>
    <property type="match status" value="1"/>
</dbReference>
<dbReference type="PANTHER" id="PTHR34309">
    <property type="entry name" value="SLR1406 PROTEIN"/>
    <property type="match status" value="1"/>
</dbReference>
<gene>
    <name evidence="1" type="ORF">A2627_04740</name>
</gene>
<name>A0A1F7YAJ5_9BACT</name>
<protein>
    <submittedName>
        <fullName evidence="1">Uncharacterized protein</fullName>
    </submittedName>
</protein>
<organism evidence="1 2">
    <name type="scientific">Candidatus Woesebacteria bacterium RIFCSPHIGHO2_01_FULL_39_28</name>
    <dbReference type="NCBI Taxonomy" id="1802496"/>
    <lineage>
        <taxon>Bacteria</taxon>
        <taxon>Candidatus Woeseibacteriota</taxon>
    </lineage>
</organism>
<dbReference type="SUPFAM" id="SSF143744">
    <property type="entry name" value="GlcG-like"/>
    <property type="match status" value="1"/>
</dbReference>
<dbReference type="InterPro" id="IPR005624">
    <property type="entry name" value="PduO/GlcC-like"/>
</dbReference>
<comment type="caution">
    <text evidence="1">The sequence shown here is derived from an EMBL/GenBank/DDBJ whole genome shotgun (WGS) entry which is preliminary data.</text>
</comment>
<proteinExistence type="predicted"/>
<dbReference type="EMBL" id="MGGI01000033">
    <property type="protein sequence ID" value="OGM24170.1"/>
    <property type="molecule type" value="Genomic_DNA"/>
</dbReference>
<dbReference type="InterPro" id="IPR038084">
    <property type="entry name" value="PduO/GlcC-like_sf"/>
</dbReference>
<dbReference type="InterPro" id="IPR052517">
    <property type="entry name" value="GlcG_carb_metab_protein"/>
</dbReference>